<keyword evidence="7" id="KW-1185">Reference proteome</keyword>
<evidence type="ECO:0000256" key="2">
    <source>
        <dbReference type="ARBA" id="ARBA00022741"/>
    </source>
</evidence>
<name>F2L4B8_THEU7</name>
<dbReference type="SUPFAM" id="SSF56059">
    <property type="entry name" value="Glutathione synthetase ATP-binding domain-like"/>
    <property type="match status" value="1"/>
</dbReference>
<evidence type="ECO:0000256" key="1">
    <source>
        <dbReference type="ARBA" id="ARBA00022723"/>
    </source>
</evidence>
<dbReference type="KEGG" id="tuz:TUZN_1890"/>
<dbReference type="InterPro" id="IPR004666">
    <property type="entry name" value="Rp_bS6_RimK/Lys_biosynth_LsyX"/>
</dbReference>
<dbReference type="InterPro" id="IPR016185">
    <property type="entry name" value="PreATP-grasp_dom_sf"/>
</dbReference>
<keyword evidence="2 4" id="KW-0547">Nucleotide-binding</keyword>
<evidence type="ECO:0000313" key="6">
    <source>
        <dbReference type="EMBL" id="AEA13350.1"/>
    </source>
</evidence>
<dbReference type="STRING" id="999630.TUZN_1890"/>
<dbReference type="SUPFAM" id="SSF52440">
    <property type="entry name" value="PreATP-grasp domain"/>
    <property type="match status" value="1"/>
</dbReference>
<dbReference type="AlphaFoldDB" id="F2L4B8"/>
<keyword evidence="1" id="KW-0479">Metal-binding</keyword>
<dbReference type="Gene3D" id="3.30.470.20">
    <property type="entry name" value="ATP-grasp fold, B domain"/>
    <property type="match status" value="1"/>
</dbReference>
<dbReference type="OrthoDB" id="33241at2157"/>
<dbReference type="GeneID" id="10361403"/>
<feature type="domain" description="ATP-grasp" evidence="5">
    <location>
        <begin position="87"/>
        <end position="258"/>
    </location>
</feature>
<dbReference type="Pfam" id="PF08443">
    <property type="entry name" value="RimK"/>
    <property type="match status" value="1"/>
</dbReference>
<dbReference type="GO" id="GO:0043774">
    <property type="term" value="F:coenzyme F420-2 alpha-glutamyl ligase activity"/>
    <property type="evidence" value="ECO:0007669"/>
    <property type="project" value="TreeGrafter"/>
</dbReference>
<keyword evidence="6" id="KW-0436">Ligase</keyword>
<evidence type="ECO:0000313" key="7">
    <source>
        <dbReference type="Proteomes" id="UP000008138"/>
    </source>
</evidence>
<dbReference type="PANTHER" id="PTHR21621:SF2">
    <property type="entry name" value="COENZYME GAMMA-F420-2:ALPHA-L-GLUTAMATE LIGASE"/>
    <property type="match status" value="1"/>
</dbReference>
<dbReference type="NCBIfam" id="TIGR00768">
    <property type="entry name" value="rimK_fam"/>
    <property type="match status" value="1"/>
</dbReference>
<dbReference type="PROSITE" id="PS50975">
    <property type="entry name" value="ATP_GRASP"/>
    <property type="match status" value="1"/>
</dbReference>
<accession>F2L4B8</accession>
<dbReference type="InterPro" id="IPR011761">
    <property type="entry name" value="ATP-grasp"/>
</dbReference>
<dbReference type="Proteomes" id="UP000008138">
    <property type="component" value="Chromosome"/>
</dbReference>
<evidence type="ECO:0000259" key="5">
    <source>
        <dbReference type="PROSITE" id="PS50975"/>
    </source>
</evidence>
<dbReference type="RefSeq" id="WP_013680685.1">
    <property type="nucleotide sequence ID" value="NC_015315.1"/>
</dbReference>
<dbReference type="GO" id="GO:0046872">
    <property type="term" value="F:metal ion binding"/>
    <property type="evidence" value="ECO:0007669"/>
    <property type="project" value="UniProtKB-KW"/>
</dbReference>
<dbReference type="GO" id="GO:0005524">
    <property type="term" value="F:ATP binding"/>
    <property type="evidence" value="ECO:0007669"/>
    <property type="project" value="UniProtKB-UniRule"/>
</dbReference>
<proteinExistence type="predicted"/>
<evidence type="ECO:0000256" key="4">
    <source>
        <dbReference type="PROSITE-ProRule" id="PRU00409"/>
    </source>
</evidence>
<dbReference type="Gene3D" id="3.30.1490.20">
    <property type="entry name" value="ATP-grasp fold, A domain"/>
    <property type="match status" value="1"/>
</dbReference>
<reference key="2">
    <citation type="submission" date="2011-03" db="EMBL/GenBank/DDBJ databases">
        <title>Complete genome sequence of the thermoacidophilic crenarchaeon Thermoproteus uzoniensis 768-20.</title>
        <authorList>
            <person name="Mardanov A.V."/>
            <person name="Gumerov V.M."/>
            <person name="Beletsky A.V."/>
            <person name="Prokofeva M.I."/>
            <person name="Bonch-Osmolovskaya E.A."/>
            <person name="Ravin N.V."/>
            <person name="Skryabin K.G."/>
        </authorList>
    </citation>
    <scope>NUCLEOTIDE SEQUENCE</scope>
    <source>
        <strain>768-20</strain>
    </source>
</reference>
<dbReference type="InterPro" id="IPR013651">
    <property type="entry name" value="ATP-grasp_RimK-type"/>
</dbReference>
<dbReference type="EMBL" id="CP002590">
    <property type="protein sequence ID" value="AEA13350.1"/>
    <property type="molecule type" value="Genomic_DNA"/>
</dbReference>
<keyword evidence="3 4" id="KW-0067">ATP-binding</keyword>
<protein>
    <submittedName>
        <fullName evidence="6">Alpha-L-glutamate ligase</fullName>
    </submittedName>
</protein>
<dbReference type="PANTHER" id="PTHR21621">
    <property type="entry name" value="RIBOSOMAL PROTEIN S6 MODIFICATION PROTEIN"/>
    <property type="match status" value="1"/>
</dbReference>
<sequence>MVRLVVDLVKEEERMIVKAAERLGVGLELVRVDGLNLSEDVDPGVYLIRTLSHNKATIAAAHIEASGAVAVNGWRALAAGWNKAVALALLRASGLPIPRTRLAPAAPEAAELIVKPAFGSWGRKVALARSREDVEALLKGAEPDEVYLVQERVGDGTDIRAFVIGYRVAAAMVRRPPPGDWRSNAARGGHVEGIKPPPDVEELAVKAAKALNADYAGVDILISPDGYFVGEVNVVPEFKAVSKASGVDVAAELLAYVASLERR</sequence>
<evidence type="ECO:0000256" key="3">
    <source>
        <dbReference type="ARBA" id="ARBA00022840"/>
    </source>
</evidence>
<dbReference type="HOGENOM" id="CLU_054353_2_1_2"/>
<reference evidence="6 7" key="1">
    <citation type="journal article" date="2011" name="J. Bacteriol.">
        <title>Complete genome sequence of the thermoacidophilic crenarchaeon Thermoproteus uzoniensis 768-20.</title>
        <authorList>
            <person name="Mardanov A.V."/>
            <person name="Gumerov V.M."/>
            <person name="Beletsky A.V."/>
            <person name="Prokofeva M.I."/>
            <person name="Bonch-Osmolovskaya E.A."/>
            <person name="Ravin N.V."/>
            <person name="Skryabin K.G."/>
        </authorList>
    </citation>
    <scope>NUCLEOTIDE SEQUENCE [LARGE SCALE GENOMIC DNA]</scope>
    <source>
        <strain evidence="6 7">768-20</strain>
    </source>
</reference>
<gene>
    <name evidence="6" type="ordered locus">TUZN_1890</name>
</gene>
<dbReference type="InterPro" id="IPR013815">
    <property type="entry name" value="ATP_grasp_subdomain_1"/>
</dbReference>
<dbReference type="eggNOG" id="arCOG01589">
    <property type="taxonomic scope" value="Archaea"/>
</dbReference>
<dbReference type="GO" id="GO:0005737">
    <property type="term" value="C:cytoplasm"/>
    <property type="evidence" value="ECO:0007669"/>
    <property type="project" value="TreeGrafter"/>
</dbReference>
<organism evidence="6 7">
    <name type="scientific">Thermoproteus uzoniensis (strain 768-20)</name>
    <dbReference type="NCBI Taxonomy" id="999630"/>
    <lineage>
        <taxon>Archaea</taxon>
        <taxon>Thermoproteota</taxon>
        <taxon>Thermoprotei</taxon>
        <taxon>Thermoproteales</taxon>
        <taxon>Thermoproteaceae</taxon>
        <taxon>Thermoproteus</taxon>
    </lineage>
</organism>
<dbReference type="Gene3D" id="3.40.50.20">
    <property type="match status" value="1"/>
</dbReference>